<evidence type="ECO:0000256" key="11">
    <source>
        <dbReference type="ARBA" id="ARBA00050990"/>
    </source>
</evidence>
<keyword evidence="8" id="KW-0560">Oxidoreductase</keyword>
<dbReference type="GO" id="GO:0005739">
    <property type="term" value="C:mitochondrion"/>
    <property type="evidence" value="ECO:0007669"/>
    <property type="project" value="UniProtKB-SubCell"/>
</dbReference>
<comment type="caution">
    <text evidence="17">The sequence shown here is derived from an EMBL/GenBank/DDBJ whole genome shotgun (WGS) entry which is preliminary data.</text>
</comment>
<evidence type="ECO:0000256" key="14">
    <source>
        <dbReference type="ARBA" id="ARBA00067300"/>
    </source>
</evidence>
<reference evidence="17 18" key="1">
    <citation type="submission" date="2023-03" db="EMBL/GenBank/DDBJ databases">
        <title>Genome insight into feeding habits of ladybird beetles.</title>
        <authorList>
            <person name="Li H.-S."/>
            <person name="Huang Y.-H."/>
            <person name="Pang H."/>
        </authorList>
    </citation>
    <scope>NUCLEOTIDE SEQUENCE [LARGE SCALE GENOMIC DNA]</scope>
    <source>
        <strain evidence="17">SYSU_2023b</strain>
        <tissue evidence="17">Whole body</tissue>
    </source>
</reference>
<dbReference type="InterPro" id="IPR051682">
    <property type="entry name" value="Mito_Persulfide_Diox"/>
</dbReference>
<organism evidence="17 18">
    <name type="scientific">Henosepilachna vigintioctopunctata</name>
    <dbReference type="NCBI Taxonomy" id="420089"/>
    <lineage>
        <taxon>Eukaryota</taxon>
        <taxon>Metazoa</taxon>
        <taxon>Ecdysozoa</taxon>
        <taxon>Arthropoda</taxon>
        <taxon>Hexapoda</taxon>
        <taxon>Insecta</taxon>
        <taxon>Pterygota</taxon>
        <taxon>Neoptera</taxon>
        <taxon>Endopterygota</taxon>
        <taxon>Coleoptera</taxon>
        <taxon>Polyphaga</taxon>
        <taxon>Cucujiformia</taxon>
        <taxon>Coccinelloidea</taxon>
        <taxon>Coccinellidae</taxon>
        <taxon>Epilachninae</taxon>
        <taxon>Epilachnini</taxon>
        <taxon>Henosepilachna</taxon>
    </lineage>
</organism>
<accession>A0AAW1UYP4</accession>
<evidence type="ECO:0000256" key="12">
    <source>
        <dbReference type="ARBA" id="ARBA00065219"/>
    </source>
</evidence>
<evidence type="ECO:0000256" key="3">
    <source>
        <dbReference type="ARBA" id="ARBA00006759"/>
    </source>
</evidence>
<keyword evidence="6" id="KW-0223">Dioxygenase</keyword>
<dbReference type="GO" id="GO:0046872">
    <property type="term" value="F:metal ion binding"/>
    <property type="evidence" value="ECO:0007669"/>
    <property type="project" value="UniProtKB-KW"/>
</dbReference>
<keyword evidence="5" id="KW-0809">Transit peptide</keyword>
<evidence type="ECO:0000256" key="10">
    <source>
        <dbReference type="ARBA" id="ARBA00023128"/>
    </source>
</evidence>
<comment type="subcellular location">
    <subcellularLocation>
        <location evidence="2">Mitochondrion</location>
    </subcellularLocation>
</comment>
<sequence length="250" mass="28195">MALKTGTMLKNRILFRQLFDNASFTYTYLLGDVNSKECIIIDPVLEQVKRDFKLVNELGLKLKFAMNTHMHADHITGSGYLKQLSGCKSVISKMSGAQADIYLEDEDIFSFGNYNLKALATPGHTNGCLSYYFEDQQMVFTGDTLLIRGCGRTDFQEGSPEVLYKSVHSKIFTLPLDTIVYPAHDYKGVMSSSVAEELKFNPRLTKSLKEFVDIMNNLNLDYPKQIDKAVPANRVCGLHDIPDDIDIKIK</sequence>
<name>A0AAW1UYP4_9CUCU</name>
<comment type="subunit">
    <text evidence="12">Homodimer. Monomer. Interacts with TST. May interact with RELA.</text>
</comment>
<feature type="domain" description="Metallo-beta-lactamase" evidence="16">
    <location>
        <begin position="24"/>
        <end position="184"/>
    </location>
</feature>
<dbReference type="AlphaFoldDB" id="A0AAW1UYP4"/>
<comment type="cofactor">
    <cofactor evidence="1">
        <name>Fe(2+)</name>
        <dbReference type="ChEBI" id="CHEBI:29033"/>
    </cofactor>
</comment>
<keyword evidence="9" id="KW-0408">Iron</keyword>
<evidence type="ECO:0000256" key="1">
    <source>
        <dbReference type="ARBA" id="ARBA00001954"/>
    </source>
</evidence>
<evidence type="ECO:0000256" key="4">
    <source>
        <dbReference type="ARBA" id="ARBA00022723"/>
    </source>
</evidence>
<evidence type="ECO:0000256" key="9">
    <source>
        <dbReference type="ARBA" id="ARBA00023004"/>
    </source>
</evidence>
<evidence type="ECO:0000256" key="7">
    <source>
        <dbReference type="ARBA" id="ARBA00022990"/>
    </source>
</evidence>
<dbReference type="GO" id="GO:0006749">
    <property type="term" value="P:glutathione metabolic process"/>
    <property type="evidence" value="ECO:0007669"/>
    <property type="project" value="InterPro"/>
</dbReference>
<protein>
    <recommendedName>
        <fullName evidence="14">Persulfide dioxygenase ETHE1, mitochondrial</fullName>
        <ecNumber evidence="13">1.13.11.18</ecNumber>
    </recommendedName>
    <alternativeName>
        <fullName evidence="15">Sulfur dioxygenase ETHE1</fullName>
    </alternativeName>
</protein>
<dbReference type="Proteomes" id="UP001431783">
    <property type="component" value="Unassembled WGS sequence"/>
</dbReference>
<evidence type="ECO:0000313" key="17">
    <source>
        <dbReference type="EMBL" id="KAK9887560.1"/>
    </source>
</evidence>
<evidence type="ECO:0000313" key="18">
    <source>
        <dbReference type="Proteomes" id="UP001431783"/>
    </source>
</evidence>
<dbReference type="FunFam" id="3.60.15.10:FF:000013">
    <property type="entry name" value="Persulfide dioxygenase ETHE1, mitochondrial"/>
    <property type="match status" value="1"/>
</dbReference>
<dbReference type="PANTHER" id="PTHR43084">
    <property type="entry name" value="PERSULFIDE DIOXYGENASE ETHE1"/>
    <property type="match status" value="1"/>
</dbReference>
<dbReference type="SMART" id="SM00849">
    <property type="entry name" value="Lactamase_B"/>
    <property type="match status" value="1"/>
</dbReference>
<keyword evidence="18" id="KW-1185">Reference proteome</keyword>
<evidence type="ECO:0000259" key="16">
    <source>
        <dbReference type="SMART" id="SM00849"/>
    </source>
</evidence>
<dbReference type="SUPFAM" id="SSF56281">
    <property type="entry name" value="Metallo-hydrolase/oxidoreductase"/>
    <property type="match status" value="1"/>
</dbReference>
<evidence type="ECO:0000256" key="6">
    <source>
        <dbReference type="ARBA" id="ARBA00022964"/>
    </source>
</evidence>
<keyword evidence="4" id="KW-0479">Metal-binding</keyword>
<gene>
    <name evidence="17" type="ORF">WA026_023366</name>
</gene>
<dbReference type="InterPro" id="IPR036866">
    <property type="entry name" value="RibonucZ/Hydroxyglut_hydro"/>
</dbReference>
<evidence type="ECO:0000256" key="5">
    <source>
        <dbReference type="ARBA" id="ARBA00022946"/>
    </source>
</evidence>
<dbReference type="InterPro" id="IPR001279">
    <property type="entry name" value="Metallo-B-lactamas"/>
</dbReference>
<dbReference type="GO" id="GO:0031123">
    <property type="term" value="P:RNA 3'-end processing"/>
    <property type="evidence" value="ECO:0007669"/>
    <property type="project" value="UniProtKB-ARBA"/>
</dbReference>
<evidence type="ECO:0000256" key="2">
    <source>
        <dbReference type="ARBA" id="ARBA00004173"/>
    </source>
</evidence>
<dbReference type="CDD" id="cd07724">
    <property type="entry name" value="POD-like_MBL-fold"/>
    <property type="match status" value="1"/>
</dbReference>
<dbReference type="GO" id="GO:0050313">
    <property type="term" value="F:sulfur dioxygenase activity"/>
    <property type="evidence" value="ECO:0007669"/>
    <property type="project" value="UniProtKB-EC"/>
</dbReference>
<dbReference type="EC" id="1.13.11.18" evidence="13"/>
<evidence type="ECO:0000256" key="8">
    <source>
        <dbReference type="ARBA" id="ARBA00023002"/>
    </source>
</evidence>
<comment type="catalytic activity">
    <reaction evidence="11">
        <text>S-sulfanylglutathione + O2 + H2O = sulfite + glutathione + 2 H(+)</text>
        <dbReference type="Rhea" id="RHEA:12981"/>
        <dbReference type="ChEBI" id="CHEBI:15377"/>
        <dbReference type="ChEBI" id="CHEBI:15378"/>
        <dbReference type="ChEBI" id="CHEBI:15379"/>
        <dbReference type="ChEBI" id="CHEBI:17359"/>
        <dbReference type="ChEBI" id="CHEBI:57925"/>
        <dbReference type="ChEBI" id="CHEBI:58905"/>
        <dbReference type="EC" id="1.13.11.18"/>
    </reaction>
</comment>
<keyword evidence="10" id="KW-0496">Mitochondrion</keyword>
<evidence type="ECO:0000256" key="15">
    <source>
        <dbReference type="ARBA" id="ARBA00077964"/>
    </source>
</evidence>
<dbReference type="GO" id="GO:0070813">
    <property type="term" value="P:hydrogen sulfide metabolic process"/>
    <property type="evidence" value="ECO:0007669"/>
    <property type="project" value="TreeGrafter"/>
</dbReference>
<dbReference type="PANTHER" id="PTHR43084:SF1">
    <property type="entry name" value="PERSULFIDE DIOXYGENASE ETHE1, MITOCHONDRIAL"/>
    <property type="match status" value="1"/>
</dbReference>
<dbReference type="InterPro" id="IPR044528">
    <property type="entry name" value="POD-like_MBL-fold"/>
</dbReference>
<keyword evidence="7" id="KW-0007">Acetylation</keyword>
<dbReference type="EMBL" id="JARQZJ010000114">
    <property type="protein sequence ID" value="KAK9887560.1"/>
    <property type="molecule type" value="Genomic_DNA"/>
</dbReference>
<proteinExistence type="inferred from homology"/>
<comment type="similarity">
    <text evidence="3">Belongs to the metallo-beta-lactamase superfamily. Glyoxalase II family.</text>
</comment>
<dbReference type="Pfam" id="PF00753">
    <property type="entry name" value="Lactamase_B"/>
    <property type="match status" value="1"/>
</dbReference>
<dbReference type="Gene3D" id="3.60.15.10">
    <property type="entry name" value="Ribonuclease Z/Hydroxyacylglutathione hydrolase-like"/>
    <property type="match status" value="1"/>
</dbReference>
<evidence type="ECO:0000256" key="13">
    <source>
        <dbReference type="ARBA" id="ARBA00066686"/>
    </source>
</evidence>